<evidence type="ECO:0000313" key="3">
    <source>
        <dbReference type="Proteomes" id="UP000800036"/>
    </source>
</evidence>
<dbReference type="AlphaFoldDB" id="A0A6A5VLM5"/>
<dbReference type="Gene3D" id="3.90.1300.10">
    <property type="entry name" value="Amidase signature (AS) domain"/>
    <property type="match status" value="1"/>
</dbReference>
<dbReference type="PANTHER" id="PTHR46310:SF7">
    <property type="entry name" value="AMIDASE 1"/>
    <property type="match status" value="1"/>
</dbReference>
<reference evidence="2" key="1">
    <citation type="journal article" date="2020" name="Stud. Mycol.">
        <title>101 Dothideomycetes genomes: a test case for predicting lifestyles and emergence of pathogens.</title>
        <authorList>
            <person name="Haridas S."/>
            <person name="Albert R."/>
            <person name="Binder M."/>
            <person name="Bloem J."/>
            <person name="Labutti K."/>
            <person name="Salamov A."/>
            <person name="Andreopoulos B."/>
            <person name="Baker S."/>
            <person name="Barry K."/>
            <person name="Bills G."/>
            <person name="Bluhm B."/>
            <person name="Cannon C."/>
            <person name="Castanera R."/>
            <person name="Culley D."/>
            <person name="Daum C."/>
            <person name="Ezra D."/>
            <person name="Gonzalez J."/>
            <person name="Henrissat B."/>
            <person name="Kuo A."/>
            <person name="Liang C."/>
            <person name="Lipzen A."/>
            <person name="Lutzoni F."/>
            <person name="Magnuson J."/>
            <person name="Mondo S."/>
            <person name="Nolan M."/>
            <person name="Ohm R."/>
            <person name="Pangilinan J."/>
            <person name="Park H.-J."/>
            <person name="Ramirez L."/>
            <person name="Alfaro M."/>
            <person name="Sun H."/>
            <person name="Tritt A."/>
            <person name="Yoshinaga Y."/>
            <person name="Zwiers L.-H."/>
            <person name="Turgeon B."/>
            <person name="Goodwin S."/>
            <person name="Spatafora J."/>
            <person name="Crous P."/>
            <person name="Grigoriev I."/>
        </authorList>
    </citation>
    <scope>NUCLEOTIDE SEQUENCE</scope>
    <source>
        <strain evidence="2">CBS 107.79</strain>
    </source>
</reference>
<gene>
    <name evidence="2" type="ORF">BU23DRAFT_456849</name>
</gene>
<proteinExistence type="predicted"/>
<dbReference type="InterPro" id="IPR023631">
    <property type="entry name" value="Amidase_dom"/>
</dbReference>
<accession>A0A6A5VLM5</accession>
<name>A0A6A5VLM5_9PLEO</name>
<dbReference type="Proteomes" id="UP000800036">
    <property type="component" value="Unassembled WGS sequence"/>
</dbReference>
<dbReference type="SUPFAM" id="SSF75304">
    <property type="entry name" value="Amidase signature (AS) enzymes"/>
    <property type="match status" value="1"/>
</dbReference>
<dbReference type="EMBL" id="ML976668">
    <property type="protein sequence ID" value="KAF1975926.1"/>
    <property type="molecule type" value="Genomic_DNA"/>
</dbReference>
<feature type="domain" description="Amidase" evidence="1">
    <location>
        <begin position="158"/>
        <end position="275"/>
    </location>
</feature>
<protein>
    <recommendedName>
        <fullName evidence="1">Amidase domain-containing protein</fullName>
    </recommendedName>
</protein>
<keyword evidence="3" id="KW-1185">Reference proteome</keyword>
<feature type="non-terminal residue" evidence="2">
    <location>
        <position position="1"/>
    </location>
</feature>
<evidence type="ECO:0000313" key="2">
    <source>
        <dbReference type="EMBL" id="KAF1975926.1"/>
    </source>
</evidence>
<sequence>VYNIMPGEHVTKAALGSYLQRCEEIDDVYSDAFLEHIVFYGAREEEVSIDEDAKEFLNSSQFGTRSFVEKNGKQDELPSGPYVVGRGKTWQPWRAHHDTHSAMTLSLKPTKIATTQYTTQNPLIPPKLTTPSSLHHSFLLMNNPTTALVPSRCTSHPTPQQPLHGLLILVKDIFAVASTKTTLCNRAWTALYPPAPSTAPSTAPCIQTLLNIGAILLGKTKLNAMIVREETMECVDESAPWNPQGDGYQSCSGSSSGSAAAVGAYTWVDFAVGSDNAWENSGPQSVEEDDLSEYLKEAGTLPYYCDSYDQLASFRDDYCVKFGKAPFVHRTLRWRWEIAQTVTPAQHSELLRRLDLYKSWLLTTLFRIDRDGNPIVALPIEDGTPTYRDADPPPFTLLSGYSPLDLSPIAGMPEVTAPVGEITYFSEVTQWEEPLPTAVLVAGKPGILSNFHVGGCSWN</sequence>
<dbReference type="PANTHER" id="PTHR46310">
    <property type="entry name" value="AMIDASE 1"/>
    <property type="match status" value="1"/>
</dbReference>
<dbReference type="InterPro" id="IPR036928">
    <property type="entry name" value="AS_sf"/>
</dbReference>
<dbReference type="OrthoDB" id="5423360at2759"/>
<evidence type="ECO:0000259" key="1">
    <source>
        <dbReference type="Pfam" id="PF01425"/>
    </source>
</evidence>
<organism evidence="2 3">
    <name type="scientific">Bimuria novae-zelandiae CBS 107.79</name>
    <dbReference type="NCBI Taxonomy" id="1447943"/>
    <lineage>
        <taxon>Eukaryota</taxon>
        <taxon>Fungi</taxon>
        <taxon>Dikarya</taxon>
        <taxon>Ascomycota</taxon>
        <taxon>Pezizomycotina</taxon>
        <taxon>Dothideomycetes</taxon>
        <taxon>Pleosporomycetidae</taxon>
        <taxon>Pleosporales</taxon>
        <taxon>Massarineae</taxon>
        <taxon>Didymosphaeriaceae</taxon>
        <taxon>Bimuria</taxon>
    </lineage>
</organism>
<dbReference type="Pfam" id="PF01425">
    <property type="entry name" value="Amidase"/>
    <property type="match status" value="1"/>
</dbReference>